<dbReference type="Proteomes" id="UP001303115">
    <property type="component" value="Unassembled WGS sequence"/>
</dbReference>
<gene>
    <name evidence="1" type="ORF">C8A01DRAFT_20894</name>
</gene>
<name>A0AAN6P570_9PEZI</name>
<reference evidence="2" key="1">
    <citation type="journal article" date="2023" name="Mol. Phylogenet. Evol.">
        <title>Genome-scale phylogeny and comparative genomics of the fungal order Sordariales.</title>
        <authorList>
            <person name="Hensen N."/>
            <person name="Bonometti L."/>
            <person name="Westerberg I."/>
            <person name="Brannstrom I.O."/>
            <person name="Guillou S."/>
            <person name="Cros-Aarteil S."/>
            <person name="Calhoun S."/>
            <person name="Haridas S."/>
            <person name="Kuo A."/>
            <person name="Mondo S."/>
            <person name="Pangilinan J."/>
            <person name="Riley R."/>
            <person name="LaButti K."/>
            <person name="Andreopoulos B."/>
            <person name="Lipzen A."/>
            <person name="Chen C."/>
            <person name="Yan M."/>
            <person name="Daum C."/>
            <person name="Ng V."/>
            <person name="Clum A."/>
            <person name="Steindorff A."/>
            <person name="Ohm R.A."/>
            <person name="Martin F."/>
            <person name="Silar P."/>
            <person name="Natvig D.O."/>
            <person name="Lalanne C."/>
            <person name="Gautier V."/>
            <person name="Ament-Velasquez S.L."/>
            <person name="Kruys A."/>
            <person name="Hutchinson M.I."/>
            <person name="Powell A.J."/>
            <person name="Barry K."/>
            <person name="Miller A.N."/>
            <person name="Grigoriev I.V."/>
            <person name="Debuchy R."/>
            <person name="Gladieux P."/>
            <person name="Hiltunen Thoren M."/>
            <person name="Johannesson H."/>
        </authorList>
    </citation>
    <scope>NUCLEOTIDE SEQUENCE [LARGE SCALE GENOMIC DNA]</scope>
    <source>
        <strain evidence="2">CBS 284.82</strain>
    </source>
</reference>
<evidence type="ECO:0000313" key="1">
    <source>
        <dbReference type="EMBL" id="KAK4031966.1"/>
    </source>
</evidence>
<sequence>REVDDRARSEAILAIALLAIKRKVFRAKVVRSAAVNYIERRKARGESNEKLFNIG</sequence>
<organism evidence="1 2">
    <name type="scientific">Parachaetomium inaequale</name>
    <dbReference type="NCBI Taxonomy" id="2588326"/>
    <lineage>
        <taxon>Eukaryota</taxon>
        <taxon>Fungi</taxon>
        <taxon>Dikarya</taxon>
        <taxon>Ascomycota</taxon>
        <taxon>Pezizomycotina</taxon>
        <taxon>Sordariomycetes</taxon>
        <taxon>Sordariomycetidae</taxon>
        <taxon>Sordariales</taxon>
        <taxon>Chaetomiaceae</taxon>
        <taxon>Parachaetomium</taxon>
    </lineage>
</organism>
<dbReference type="EMBL" id="MU854669">
    <property type="protein sequence ID" value="KAK4031966.1"/>
    <property type="molecule type" value="Genomic_DNA"/>
</dbReference>
<evidence type="ECO:0000313" key="2">
    <source>
        <dbReference type="Proteomes" id="UP001303115"/>
    </source>
</evidence>
<keyword evidence="2" id="KW-1185">Reference proteome</keyword>
<dbReference type="AlphaFoldDB" id="A0AAN6P570"/>
<accession>A0AAN6P570</accession>
<feature type="non-terminal residue" evidence="1">
    <location>
        <position position="1"/>
    </location>
</feature>
<comment type="caution">
    <text evidence="1">The sequence shown here is derived from an EMBL/GenBank/DDBJ whole genome shotgun (WGS) entry which is preliminary data.</text>
</comment>
<proteinExistence type="predicted"/>
<protein>
    <submittedName>
        <fullName evidence="1">Uncharacterized protein</fullName>
    </submittedName>
</protein>